<evidence type="ECO:0000313" key="3">
    <source>
        <dbReference type="EMBL" id="KAF2485900.1"/>
    </source>
</evidence>
<keyword evidence="4" id="KW-1185">Reference proteome</keyword>
<dbReference type="PANTHER" id="PTHR47585:SF2">
    <property type="entry name" value="DUF1446 DOMAIN PROTEIN (AFU_ORTHOLOGUE AFUA_6G11420)"/>
    <property type="match status" value="1"/>
</dbReference>
<evidence type="ECO:0000313" key="4">
    <source>
        <dbReference type="Proteomes" id="UP000799767"/>
    </source>
</evidence>
<dbReference type="Proteomes" id="UP000799767">
    <property type="component" value="Unassembled WGS sequence"/>
</dbReference>
<reference evidence="3" key="1">
    <citation type="journal article" date="2020" name="Stud. Mycol.">
        <title>101 Dothideomycetes genomes: a test case for predicting lifestyles and emergence of pathogens.</title>
        <authorList>
            <person name="Haridas S."/>
            <person name="Albert R."/>
            <person name="Binder M."/>
            <person name="Bloem J."/>
            <person name="Labutti K."/>
            <person name="Salamov A."/>
            <person name="Andreopoulos B."/>
            <person name="Baker S."/>
            <person name="Barry K."/>
            <person name="Bills G."/>
            <person name="Bluhm B."/>
            <person name="Cannon C."/>
            <person name="Castanera R."/>
            <person name="Culley D."/>
            <person name="Daum C."/>
            <person name="Ezra D."/>
            <person name="Gonzalez J."/>
            <person name="Henrissat B."/>
            <person name="Kuo A."/>
            <person name="Liang C."/>
            <person name="Lipzen A."/>
            <person name="Lutzoni F."/>
            <person name="Magnuson J."/>
            <person name="Mondo S."/>
            <person name="Nolan M."/>
            <person name="Ohm R."/>
            <person name="Pangilinan J."/>
            <person name="Park H.-J."/>
            <person name="Ramirez L."/>
            <person name="Alfaro M."/>
            <person name="Sun H."/>
            <person name="Tritt A."/>
            <person name="Yoshinaga Y."/>
            <person name="Zwiers L.-H."/>
            <person name="Turgeon B."/>
            <person name="Goodwin S."/>
            <person name="Spatafora J."/>
            <person name="Crous P."/>
            <person name="Grigoriev I."/>
        </authorList>
    </citation>
    <scope>NUCLEOTIDE SEQUENCE</scope>
    <source>
        <strain evidence="3">CBS 113389</strain>
    </source>
</reference>
<feature type="domain" description="Acyclic terpene utilisation N-terminal" evidence="1">
    <location>
        <begin position="10"/>
        <end position="475"/>
    </location>
</feature>
<gene>
    <name evidence="3" type="ORF">BDY17DRAFT_320741</name>
</gene>
<organism evidence="3 4">
    <name type="scientific">Neohortaea acidophila</name>
    <dbReference type="NCBI Taxonomy" id="245834"/>
    <lineage>
        <taxon>Eukaryota</taxon>
        <taxon>Fungi</taxon>
        <taxon>Dikarya</taxon>
        <taxon>Ascomycota</taxon>
        <taxon>Pezizomycotina</taxon>
        <taxon>Dothideomycetes</taxon>
        <taxon>Dothideomycetidae</taxon>
        <taxon>Mycosphaerellales</taxon>
        <taxon>Teratosphaeriaceae</taxon>
        <taxon>Neohortaea</taxon>
    </lineage>
</organism>
<evidence type="ECO:0000259" key="2">
    <source>
        <dbReference type="Pfam" id="PF23544"/>
    </source>
</evidence>
<dbReference type="InterPro" id="IPR010839">
    <property type="entry name" value="AtuA_N"/>
</dbReference>
<accession>A0A6A6Q0G1</accession>
<dbReference type="AlphaFoldDB" id="A0A6A6Q0G1"/>
<dbReference type="EMBL" id="MU001632">
    <property type="protein sequence ID" value="KAF2485900.1"/>
    <property type="molecule type" value="Genomic_DNA"/>
</dbReference>
<name>A0A6A6Q0G1_9PEZI</name>
<dbReference type="GeneID" id="54477505"/>
<dbReference type="InterPro" id="IPR056362">
    <property type="entry name" value="AtuA-like_ferredoxin_dom"/>
</dbReference>
<proteinExistence type="predicted"/>
<feature type="domain" description="AtuA-like ferredoxin-fold" evidence="2">
    <location>
        <begin position="517"/>
        <end position="622"/>
    </location>
</feature>
<protein>
    <submittedName>
        <fullName evidence="3">DUF1446 domain-containing protein</fullName>
    </submittedName>
</protein>
<dbReference type="RefSeq" id="XP_033592469.1">
    <property type="nucleotide sequence ID" value="XM_033736503.1"/>
</dbReference>
<evidence type="ECO:0000259" key="1">
    <source>
        <dbReference type="Pfam" id="PF07287"/>
    </source>
</evidence>
<dbReference type="OrthoDB" id="10265871at2759"/>
<dbReference type="PANTHER" id="PTHR47585">
    <property type="match status" value="1"/>
</dbReference>
<sequence>MLIKPSNRPIRIAGASGSVSDRRFAMAAFAHNYPTEPIDVICCDYMSEGTMAPAAMRKATDPEGTQQAHHLMDPVGPAFERTFLEALQPALEDVSKYGIRIAANAGASNTKKCYEAVVAMVKDKGLDIPVAWIEGDDVLSAFRKDLDNGTGGFKSLHTGLSLADWKTSGFEAIGAQAYLGGMGIAEAFRQGAQIVVCGRVSDASPFIGAAAWWHSWSRDMLEPIANALIAGHLLECSTYITGGNYSGFQALEQSSWGWTELGFPIGEISKDGSVVITKQKNTPGVVTVHTCSSQLLYEVQGVWYYNSDVTAVLSDIWFEQIGADRVALRGVRALPPPPTTKVGITALGGYQAENMWFATGLDVPAKARMLEQQLRAVLAPFSDKFTLLRFQTIGTPGVNADSQDAATVCFRIFVQAKRQQDVAPKKFLRPVTDSIMQCYPGGTYNLDIRQGLPKPFYEYYVTLLPQSEVKHAVHFNGKTTPIAPPPNTKTFPERPPSQATTEAKVDLASFGPTQRLPLGTIAYGRSGDKGSDANCGLWVRHEDEYAWLRNLLSIDSIKALLAREYWNPPAPKPTPFIERCELPNLKGVHFLFRNLLDRGVTSTSSIDFLGKNVAEFLRQREVDIPTRFLARGKL</sequence>
<dbReference type="Pfam" id="PF07287">
    <property type="entry name" value="AtuA"/>
    <property type="match status" value="1"/>
</dbReference>
<dbReference type="Pfam" id="PF23544">
    <property type="entry name" value="AtuA_ferredoxin"/>
    <property type="match status" value="1"/>
</dbReference>